<feature type="region of interest" description="Disordered" evidence="1">
    <location>
        <begin position="90"/>
        <end position="160"/>
    </location>
</feature>
<evidence type="ECO:0000313" key="3">
    <source>
        <dbReference type="EMBL" id="CAB0030659.1"/>
    </source>
</evidence>
<protein>
    <submittedName>
        <fullName evidence="3">Uncharacterized protein</fullName>
    </submittedName>
</protein>
<feature type="compositionally biased region" description="Basic and acidic residues" evidence="1">
    <location>
        <begin position="117"/>
        <end position="128"/>
    </location>
</feature>
<keyword evidence="2" id="KW-0472">Membrane</keyword>
<dbReference type="AlphaFoldDB" id="A0A6H5HXY5"/>
<dbReference type="Proteomes" id="UP000479190">
    <property type="component" value="Unassembled WGS sequence"/>
</dbReference>
<name>A0A6H5HXY5_9HYME</name>
<sequence>MKILKIYSPLDHPRGERQGRNWNLIVSNFYLMFLGYIVASSLMNLERLSVLAFVTTHLMNKMRPHDDMIESSVLAGSYDRGVPLRTVGLASIEEGNRDRSLTRPTQRKRNASSREPSANRRASEESRTRSGNARKKLKHMLAPDRSLRGNRACKEKKFAN</sequence>
<evidence type="ECO:0000313" key="4">
    <source>
        <dbReference type="Proteomes" id="UP000479190"/>
    </source>
</evidence>
<dbReference type="EMBL" id="CADCXV010000510">
    <property type="protein sequence ID" value="CAB0030659.1"/>
    <property type="molecule type" value="Genomic_DNA"/>
</dbReference>
<organism evidence="3 4">
    <name type="scientific">Trichogramma brassicae</name>
    <dbReference type="NCBI Taxonomy" id="86971"/>
    <lineage>
        <taxon>Eukaryota</taxon>
        <taxon>Metazoa</taxon>
        <taxon>Ecdysozoa</taxon>
        <taxon>Arthropoda</taxon>
        <taxon>Hexapoda</taxon>
        <taxon>Insecta</taxon>
        <taxon>Pterygota</taxon>
        <taxon>Neoptera</taxon>
        <taxon>Endopterygota</taxon>
        <taxon>Hymenoptera</taxon>
        <taxon>Apocrita</taxon>
        <taxon>Proctotrupomorpha</taxon>
        <taxon>Chalcidoidea</taxon>
        <taxon>Trichogrammatidae</taxon>
        <taxon>Trichogramma</taxon>
    </lineage>
</organism>
<feature type="compositionally biased region" description="Basic and acidic residues" evidence="1">
    <location>
        <begin position="141"/>
        <end position="160"/>
    </location>
</feature>
<feature type="transmembrane region" description="Helical" evidence="2">
    <location>
        <begin position="21"/>
        <end position="39"/>
    </location>
</feature>
<proteinExistence type="predicted"/>
<evidence type="ECO:0000256" key="2">
    <source>
        <dbReference type="SAM" id="Phobius"/>
    </source>
</evidence>
<reference evidence="3 4" key="1">
    <citation type="submission" date="2020-02" db="EMBL/GenBank/DDBJ databases">
        <authorList>
            <person name="Ferguson B K."/>
        </authorList>
    </citation>
    <scope>NUCLEOTIDE SEQUENCE [LARGE SCALE GENOMIC DNA]</scope>
</reference>
<gene>
    <name evidence="3" type="ORF">TBRA_LOCUS2655</name>
</gene>
<accession>A0A6H5HXY5</accession>
<keyword evidence="4" id="KW-1185">Reference proteome</keyword>
<keyword evidence="2" id="KW-1133">Transmembrane helix</keyword>
<keyword evidence="2" id="KW-0812">Transmembrane</keyword>
<evidence type="ECO:0000256" key="1">
    <source>
        <dbReference type="SAM" id="MobiDB-lite"/>
    </source>
</evidence>